<gene>
    <name evidence="9" type="ORF">FUG_LOCUS114750</name>
    <name evidence="8" type="ORF">MDCFG202_LOCUS140276</name>
</gene>
<dbReference type="InterPro" id="IPR006175">
    <property type="entry name" value="YjgF/YER057c/UK114"/>
</dbReference>
<dbReference type="CDD" id="cd06152">
    <property type="entry name" value="YjgF_YER057c_UK114_like_4"/>
    <property type="match status" value="1"/>
</dbReference>
<evidence type="ECO:0000256" key="1">
    <source>
        <dbReference type="ARBA" id="ARBA00008593"/>
    </source>
</evidence>
<dbReference type="GO" id="GO:0043634">
    <property type="term" value="P:polyadenylation-dependent ncRNA catabolic process"/>
    <property type="evidence" value="ECO:0007669"/>
    <property type="project" value="TreeGrafter"/>
</dbReference>
<feature type="domain" description="Poly(A) RNA polymerase mitochondrial-like central palm" evidence="7">
    <location>
        <begin position="510"/>
        <end position="646"/>
    </location>
</feature>
<dbReference type="AlphaFoldDB" id="A0A4E9DC10"/>
<feature type="compositionally biased region" description="Basic and acidic residues" evidence="5">
    <location>
        <begin position="265"/>
        <end position="281"/>
    </location>
</feature>
<feature type="compositionally biased region" description="Acidic residues" evidence="5">
    <location>
        <begin position="282"/>
        <end position="291"/>
    </location>
</feature>
<evidence type="ECO:0000313" key="9">
    <source>
        <dbReference type="EMBL" id="VIO54205.1"/>
    </source>
</evidence>
<feature type="compositionally biased region" description="Pro residues" evidence="5">
    <location>
        <begin position="398"/>
        <end position="421"/>
    </location>
</feature>
<comment type="similarity">
    <text evidence="1">Belongs to the DNA polymerase type-B-like family.</text>
</comment>
<name>A0A4E9DC10_GIBZA</name>
<dbReference type="Pfam" id="PF01042">
    <property type="entry name" value="Ribonuc_L-PSP"/>
    <property type="match status" value="1"/>
</dbReference>
<reference evidence="9" key="1">
    <citation type="submission" date="2019-04" db="EMBL/GenBank/DDBJ databases">
        <authorList>
            <person name="Melise S."/>
            <person name="Noan J."/>
            <person name="Okalmin O."/>
        </authorList>
    </citation>
    <scope>NUCLEOTIDE SEQUENCE</scope>
    <source>
        <strain evidence="9">FN9</strain>
    </source>
</reference>
<dbReference type="InterPro" id="IPR035959">
    <property type="entry name" value="RutC-like_sf"/>
</dbReference>
<evidence type="ECO:0000256" key="4">
    <source>
        <dbReference type="ARBA" id="ARBA00022842"/>
    </source>
</evidence>
<dbReference type="PANTHER" id="PTHR23092">
    <property type="entry name" value="POLY(A) RNA POLYMERASE"/>
    <property type="match status" value="1"/>
</dbReference>
<evidence type="ECO:0000256" key="5">
    <source>
        <dbReference type="SAM" id="MobiDB-lite"/>
    </source>
</evidence>
<dbReference type="GO" id="GO:0003729">
    <property type="term" value="F:mRNA binding"/>
    <property type="evidence" value="ECO:0007669"/>
    <property type="project" value="TreeGrafter"/>
</dbReference>
<sequence length="841" mass="94365">MSHLKYSTYEGAGEYLTNLLGYSQVVRVGDRIEISGQGGWTLKDGELVFPETQLEQIDQAFHNVATALKAGGGKGWEQVYRVNSYHTEITPEVGQRMAENYKKWMPNHKVIWTQLGVAQLGVPQMKVEIEVVAIDAEGAAKAPQRNSRPARNDNRDRPYQNSDSYRPGDRHDLPPRPPPPRDDFRNSGGDSYRPNVPQGDFTFRMDKPAGMPEFPSDYRGPPSDRRGPRRDGGRGRGRGRGGRRWQPPPHPSERALVSGATQNMPEERLGEDGIAKFRDVDQLSDDDELDMDISSSSETEGPSKKRARTTNDDDNDGDASGDAAPKWSNPDPYTALPCPDESTRKKKDMVKLIRKARLEDQTGKLAASTEAEDFISFDFTEDEDEEASNEEEEEQKDAPPPPPRGPPPTIEQPPPPPPNAPSGPRADLDKPRAPNDDIMEARRLANDGLGSRKRTADDVIKPPDYGQLKKATTKPSKGSLLPSWQPKATEDPCPWDTVDHTATTSMGFRLHKEVMDFYDYVRPRDFEQRIRDNLVENLRKAMRRDGRNFASASVHPFGSFMSGLYLPTADMDLVVCSASFMRGGPPTYLSAKSWLYKFQKFLVAQQVAEQHSIEVIAHARIPLVKFVDKQTGLKVDVSFENLGGVNAIDTFLQWKEQYPAMPILVTVIKHFLLMRGLNEPVNGGIGGFSVICLVVSMLQLMPQVQSRSLVPEHHLGEMLLEFFELYGYDFHHERNAISLTRPVGYVRKSTVNSLTYKNYDRLSIIDPNNPANDISGGSANTPAILNRFKDAFNLLRDRMSDIARNPNKGNILEVILQGDYSSFRMQREYLRHVHEKLIGPC</sequence>
<evidence type="ECO:0000256" key="3">
    <source>
        <dbReference type="ARBA" id="ARBA00022723"/>
    </source>
</evidence>
<reference evidence="8" key="2">
    <citation type="submission" date="2021-03" db="EMBL/GenBank/DDBJ databases">
        <authorList>
            <person name="Alouane T."/>
            <person name="Langin T."/>
            <person name="Bonhomme L."/>
        </authorList>
    </citation>
    <scope>NUCLEOTIDE SEQUENCE</scope>
    <source>
        <strain evidence="8">MDC_Fg202</strain>
    </source>
</reference>
<accession>A0A4E9DC10</accession>
<dbReference type="Gene3D" id="1.10.1410.10">
    <property type="match status" value="1"/>
</dbReference>
<dbReference type="Gene3D" id="3.30.460.10">
    <property type="entry name" value="Beta Polymerase, domain 2"/>
    <property type="match status" value="1"/>
</dbReference>
<feature type="compositionally biased region" description="Basic residues" evidence="5">
    <location>
        <begin position="344"/>
        <end position="355"/>
    </location>
</feature>
<feature type="domain" description="PAP-associated" evidence="6">
    <location>
        <begin position="714"/>
        <end position="772"/>
    </location>
</feature>
<dbReference type="Pfam" id="PF22600">
    <property type="entry name" value="MTPAP-like_central"/>
    <property type="match status" value="1"/>
</dbReference>
<dbReference type="Proteomes" id="UP000746612">
    <property type="component" value="Unassembled WGS sequence"/>
</dbReference>
<dbReference type="GO" id="GO:0031499">
    <property type="term" value="C:TRAMP complex"/>
    <property type="evidence" value="ECO:0007669"/>
    <property type="project" value="TreeGrafter"/>
</dbReference>
<dbReference type="SUPFAM" id="SSF81631">
    <property type="entry name" value="PAP/OAS1 substrate-binding domain"/>
    <property type="match status" value="1"/>
</dbReference>
<dbReference type="InterPro" id="IPR043519">
    <property type="entry name" value="NT_sf"/>
</dbReference>
<dbReference type="EMBL" id="CAJPIJ010000098">
    <property type="protein sequence ID" value="CAG1974892.1"/>
    <property type="molecule type" value="Genomic_DNA"/>
</dbReference>
<dbReference type="GO" id="GO:0046872">
    <property type="term" value="F:metal ion binding"/>
    <property type="evidence" value="ECO:0007669"/>
    <property type="project" value="UniProtKB-KW"/>
</dbReference>
<evidence type="ECO:0000259" key="6">
    <source>
        <dbReference type="Pfam" id="PF03828"/>
    </source>
</evidence>
<dbReference type="InterPro" id="IPR054708">
    <property type="entry name" value="MTPAP-like_central"/>
</dbReference>
<dbReference type="EC" id="2.7.7.19" evidence="2"/>
<dbReference type="SUPFAM" id="SSF55298">
    <property type="entry name" value="YjgF-like"/>
    <property type="match status" value="1"/>
</dbReference>
<protein>
    <recommendedName>
        <fullName evidence="2">polynucleotide adenylyltransferase</fullName>
        <ecNumber evidence="2">2.7.7.19</ecNumber>
    </recommendedName>
</protein>
<evidence type="ECO:0000259" key="7">
    <source>
        <dbReference type="Pfam" id="PF22600"/>
    </source>
</evidence>
<feature type="compositionally biased region" description="Basic and acidic residues" evidence="5">
    <location>
        <begin position="426"/>
        <end position="445"/>
    </location>
</feature>
<dbReference type="InterPro" id="IPR002058">
    <property type="entry name" value="PAP_assoc"/>
</dbReference>
<dbReference type="CDD" id="cd05402">
    <property type="entry name" value="NT_PAP_TUTase"/>
    <property type="match status" value="1"/>
</dbReference>
<dbReference type="InterPro" id="IPR045862">
    <property type="entry name" value="Trf4-like"/>
</dbReference>
<feature type="region of interest" description="Disordered" evidence="5">
    <location>
        <begin position="139"/>
        <end position="496"/>
    </location>
</feature>
<dbReference type="GO" id="GO:0010605">
    <property type="term" value="P:negative regulation of macromolecule metabolic process"/>
    <property type="evidence" value="ECO:0007669"/>
    <property type="project" value="UniProtKB-ARBA"/>
</dbReference>
<dbReference type="Gene3D" id="3.30.1330.40">
    <property type="entry name" value="RutC-like"/>
    <property type="match status" value="1"/>
</dbReference>
<keyword evidence="3" id="KW-0479">Metal-binding</keyword>
<feature type="compositionally biased region" description="Acidic residues" evidence="5">
    <location>
        <begin position="370"/>
        <end position="395"/>
    </location>
</feature>
<feature type="compositionally biased region" description="Basic and acidic residues" evidence="5">
    <location>
        <begin position="222"/>
        <end position="234"/>
    </location>
</feature>
<dbReference type="GO" id="GO:0005730">
    <property type="term" value="C:nucleolus"/>
    <property type="evidence" value="ECO:0007669"/>
    <property type="project" value="TreeGrafter"/>
</dbReference>
<dbReference type="SUPFAM" id="SSF81301">
    <property type="entry name" value="Nucleotidyltransferase"/>
    <property type="match status" value="1"/>
</dbReference>
<evidence type="ECO:0000313" key="8">
    <source>
        <dbReference type="EMBL" id="CAG1974892.1"/>
    </source>
</evidence>
<proteinExistence type="inferred from homology"/>
<dbReference type="EMBL" id="CAAKMV010000088">
    <property type="protein sequence ID" value="VIO54205.1"/>
    <property type="molecule type" value="Genomic_DNA"/>
</dbReference>
<dbReference type="GO" id="GO:0031123">
    <property type="term" value="P:RNA 3'-end processing"/>
    <property type="evidence" value="ECO:0007669"/>
    <property type="project" value="TreeGrafter"/>
</dbReference>
<keyword evidence="4" id="KW-0460">Magnesium</keyword>
<dbReference type="Pfam" id="PF03828">
    <property type="entry name" value="PAP_assoc"/>
    <property type="match status" value="1"/>
</dbReference>
<feature type="compositionally biased region" description="Basic and acidic residues" evidence="5">
    <location>
        <begin position="166"/>
        <end position="185"/>
    </location>
</feature>
<dbReference type="PANTHER" id="PTHR23092:SF15">
    <property type="entry name" value="INACTIVE NON-CANONICAL POLY(A) RNA POLYMERASE PROTEIN TRF4-2-RELATED"/>
    <property type="match status" value="1"/>
</dbReference>
<evidence type="ECO:0000256" key="2">
    <source>
        <dbReference type="ARBA" id="ARBA00012388"/>
    </source>
</evidence>
<organism evidence="9">
    <name type="scientific">Gibberella zeae</name>
    <name type="common">Wheat head blight fungus</name>
    <name type="synonym">Fusarium graminearum</name>
    <dbReference type="NCBI Taxonomy" id="5518"/>
    <lineage>
        <taxon>Eukaryota</taxon>
        <taxon>Fungi</taxon>
        <taxon>Dikarya</taxon>
        <taxon>Ascomycota</taxon>
        <taxon>Pezizomycotina</taxon>
        <taxon>Sordariomycetes</taxon>
        <taxon>Hypocreomycetidae</taxon>
        <taxon>Hypocreales</taxon>
        <taxon>Nectriaceae</taxon>
        <taxon>Fusarium</taxon>
    </lineage>
</organism>
<dbReference type="GO" id="GO:1990817">
    <property type="term" value="F:poly(A) RNA polymerase activity"/>
    <property type="evidence" value="ECO:0007669"/>
    <property type="project" value="UniProtKB-EC"/>
</dbReference>